<keyword evidence="1" id="KW-0472">Membrane</keyword>
<sequence>MTAFLIALGASLALAFVRLAASAFEAAYYFVQNREYRRAWACIVRALVFVALLAMFIRPAVSFFDSFEVISIDEPAPMVAPKPSTDLRV</sequence>
<accession>A0AAU7YTM9</accession>
<dbReference type="EMBL" id="PP932004">
    <property type="protein sequence ID" value="XCB08959.1"/>
    <property type="molecule type" value="Genomic_DNA"/>
</dbReference>
<reference evidence="2" key="1">
    <citation type="submission" date="2024-06" db="EMBL/GenBank/DDBJ databases">
        <authorList>
            <person name="Cheng P."/>
            <person name="A X."/>
        </authorList>
    </citation>
    <scope>NUCLEOTIDE SEQUENCE</scope>
</reference>
<feature type="transmembrane region" description="Helical" evidence="1">
    <location>
        <begin position="38"/>
        <end position="57"/>
    </location>
</feature>
<evidence type="ECO:0000256" key="1">
    <source>
        <dbReference type="SAM" id="Phobius"/>
    </source>
</evidence>
<organism evidence="2">
    <name type="scientific">Stenotrophomonas phage vB_SmaS_QH3</name>
    <dbReference type="NCBI Taxonomy" id="3229738"/>
    <lineage>
        <taxon>Viruses</taxon>
        <taxon>Duplodnaviria</taxon>
        <taxon>Heunggongvirae</taxon>
        <taxon>Uroviricota</taxon>
        <taxon>Caudoviricetes</taxon>
        <taxon>Jondennisvirinae</taxon>
        <taxon>Septimatrevirus</taxon>
    </lineage>
</organism>
<evidence type="ECO:0000313" key="2">
    <source>
        <dbReference type="EMBL" id="XCB08959.1"/>
    </source>
</evidence>
<keyword evidence="1" id="KW-1133">Transmembrane helix</keyword>
<name>A0AAU7YTM9_9CAUD</name>
<proteinExistence type="predicted"/>
<protein>
    <submittedName>
        <fullName evidence="2">Uncharacterized protein</fullName>
    </submittedName>
</protein>
<keyword evidence="1" id="KW-0812">Transmembrane</keyword>